<dbReference type="Pfam" id="PF07670">
    <property type="entry name" value="Gate"/>
    <property type="match status" value="2"/>
</dbReference>
<dbReference type="PANTHER" id="PTHR43185">
    <property type="entry name" value="FERROUS IRON TRANSPORT PROTEIN B"/>
    <property type="match status" value="1"/>
</dbReference>
<dbReference type="Gene3D" id="3.40.50.300">
    <property type="entry name" value="P-loop containing nucleotide triphosphate hydrolases"/>
    <property type="match status" value="1"/>
</dbReference>
<gene>
    <name evidence="18" type="ORF">OZSIB_3789</name>
</gene>
<feature type="domain" description="FeoB-type G" evidence="17">
    <location>
        <begin position="12"/>
        <end position="174"/>
    </location>
</feature>
<feature type="transmembrane region" description="Helical" evidence="15">
    <location>
        <begin position="641"/>
        <end position="662"/>
    </location>
</feature>
<feature type="transmembrane region" description="Helical" evidence="15">
    <location>
        <begin position="520"/>
        <end position="543"/>
    </location>
</feature>
<evidence type="ECO:0000256" key="16">
    <source>
        <dbReference type="SAM" id="MobiDB-lite"/>
    </source>
</evidence>
<comment type="similarity">
    <text evidence="15">Belongs to the TRAFAC class TrmE-Era-EngA-EngB-Septin-like GTPase superfamily. FeoB GTPase (TC 9.A.8) family.</text>
</comment>
<feature type="compositionally biased region" description="Low complexity" evidence="16">
    <location>
        <begin position="253"/>
        <end position="273"/>
    </location>
</feature>
<evidence type="ECO:0000256" key="8">
    <source>
        <dbReference type="ARBA" id="ARBA00023004"/>
    </source>
</evidence>
<dbReference type="SUPFAM" id="SSF52540">
    <property type="entry name" value="P-loop containing nucleoside triphosphate hydrolases"/>
    <property type="match status" value="1"/>
</dbReference>
<keyword evidence="4 15" id="KW-0410">Iron transport</keyword>
<name>A0A367ZPF8_9BACT</name>
<keyword evidence="14" id="KW-0460">Magnesium</keyword>
<organism evidence="18 19">
    <name type="scientific">Candidatus Ozemobacter sibiricus</name>
    <dbReference type="NCBI Taxonomy" id="2268124"/>
    <lineage>
        <taxon>Bacteria</taxon>
        <taxon>Candidatus Ozemobacteria</taxon>
        <taxon>Candidatus Ozemobacterales</taxon>
        <taxon>Candidatus Ozemobacteraceae</taxon>
        <taxon>Candidatus Ozemobacter</taxon>
    </lineage>
</organism>
<keyword evidence="14" id="KW-0479">Metal-binding</keyword>
<evidence type="ECO:0000256" key="6">
    <source>
        <dbReference type="ARBA" id="ARBA00022741"/>
    </source>
</evidence>
<feature type="compositionally biased region" description="Pro residues" evidence="16">
    <location>
        <begin position="274"/>
        <end position="293"/>
    </location>
</feature>
<feature type="binding site" evidence="13">
    <location>
        <begin position="65"/>
        <end position="68"/>
    </location>
    <ligand>
        <name>GTP</name>
        <dbReference type="ChEBI" id="CHEBI:37565"/>
        <label>1</label>
    </ligand>
</feature>
<keyword evidence="5 15" id="KW-0812">Transmembrane</keyword>
<feature type="transmembrane region" description="Helical" evidence="15">
    <location>
        <begin position="471"/>
        <end position="500"/>
    </location>
</feature>
<feature type="transmembrane region" description="Helical" evidence="15">
    <location>
        <begin position="774"/>
        <end position="794"/>
    </location>
</feature>
<dbReference type="GO" id="GO:0005525">
    <property type="term" value="F:GTP binding"/>
    <property type="evidence" value="ECO:0007669"/>
    <property type="project" value="UniProtKB-KW"/>
</dbReference>
<evidence type="ECO:0000256" key="7">
    <source>
        <dbReference type="ARBA" id="ARBA00022989"/>
    </source>
</evidence>
<keyword evidence="10 13" id="KW-0342">GTP-binding</keyword>
<accession>A0A367ZPF8</accession>
<evidence type="ECO:0000256" key="12">
    <source>
        <dbReference type="NCBIfam" id="TIGR00437"/>
    </source>
</evidence>
<dbReference type="InterPro" id="IPR027417">
    <property type="entry name" value="P-loop_NTPase"/>
</dbReference>
<feature type="binding site" evidence="14">
    <location>
        <position position="31"/>
    </location>
    <ligand>
        <name>Mg(2+)</name>
        <dbReference type="ChEBI" id="CHEBI:18420"/>
        <label>2</label>
    </ligand>
</feature>
<evidence type="ECO:0000313" key="18">
    <source>
        <dbReference type="EMBL" id="RCK79920.1"/>
    </source>
</evidence>
<dbReference type="GO" id="GO:0005886">
    <property type="term" value="C:plasma membrane"/>
    <property type="evidence" value="ECO:0007669"/>
    <property type="project" value="UniProtKB-SubCell"/>
</dbReference>
<keyword evidence="11 15" id="KW-0472">Membrane</keyword>
<comment type="subcellular location">
    <subcellularLocation>
        <location evidence="15">Cell inner membrane</location>
        <topology evidence="15">Multi-pass membrane protein</topology>
    </subcellularLocation>
    <subcellularLocation>
        <location evidence="1">Cell membrane</location>
        <topology evidence="1">Multi-pass membrane protein</topology>
    </subcellularLocation>
</comment>
<dbReference type="InterPro" id="IPR011642">
    <property type="entry name" value="Gate_dom"/>
</dbReference>
<evidence type="ECO:0000256" key="5">
    <source>
        <dbReference type="ARBA" id="ARBA00022692"/>
    </source>
</evidence>
<evidence type="ECO:0000256" key="2">
    <source>
        <dbReference type="ARBA" id="ARBA00022448"/>
    </source>
</evidence>
<proteinExistence type="inferred from homology"/>
<evidence type="ECO:0000313" key="19">
    <source>
        <dbReference type="Proteomes" id="UP000252355"/>
    </source>
</evidence>
<feature type="binding site" evidence="13">
    <location>
        <begin position="19"/>
        <end position="26"/>
    </location>
    <ligand>
        <name>GTP</name>
        <dbReference type="ChEBI" id="CHEBI:37565"/>
        <label>1</label>
    </ligand>
</feature>
<evidence type="ECO:0000256" key="13">
    <source>
        <dbReference type="PIRSR" id="PIRSR603373-1"/>
    </source>
</evidence>
<keyword evidence="9" id="KW-0406">Ion transport</keyword>
<dbReference type="CDD" id="cd01879">
    <property type="entry name" value="FeoB"/>
    <property type="match status" value="1"/>
</dbReference>
<evidence type="ECO:0000256" key="4">
    <source>
        <dbReference type="ARBA" id="ARBA00022496"/>
    </source>
</evidence>
<dbReference type="Pfam" id="PF07664">
    <property type="entry name" value="FeoB_C"/>
    <property type="match status" value="1"/>
</dbReference>
<keyword evidence="6 13" id="KW-0547">Nucleotide-binding</keyword>
<keyword evidence="2 15" id="KW-0813">Transport</keyword>
<feature type="transmembrane region" description="Helical" evidence="15">
    <location>
        <begin position="586"/>
        <end position="607"/>
    </location>
</feature>
<dbReference type="PANTHER" id="PTHR43185:SF1">
    <property type="entry name" value="FE(2+) TRANSPORTER FEOB"/>
    <property type="match status" value="1"/>
</dbReference>
<evidence type="ECO:0000256" key="10">
    <source>
        <dbReference type="ARBA" id="ARBA00023134"/>
    </source>
</evidence>
<protein>
    <recommendedName>
        <fullName evidence="12 15">Ferrous iron transport protein B</fullName>
    </recommendedName>
</protein>
<dbReference type="GO" id="GO:0015093">
    <property type="term" value="F:ferrous iron transmembrane transporter activity"/>
    <property type="evidence" value="ECO:0007669"/>
    <property type="project" value="UniProtKB-UniRule"/>
</dbReference>
<sequence>MTSFTPSHDLPQPAIYLVGNPNCGKTSLFNALTGERQHVGNWPGITVERLEGKLAGDQGSIRVVDLPGAYSLTPLTPEEGVVRQVLDEAWEGVVVDVVDATTLERNLFLTLQLRELGFRPVIALNCMDALAATGASLDPAALARQLDCPVFPTVARTGEGVDALRQALPGLLADRLAALSPRAASPGKPRLVTDRPSPWAGPAQERGGGRHRRRRGKPWPTGPAPAPALADDVPAGNGAGDHGGEALAGSARSTPVAVPTATSVATPAATPANAPAPPPTATPANAPAPPPSDPAATRPRSTAGVIDLPPPWQAALTATLAWLGHEPATATPSQRLAALQALVEVRSPSRSPALQAIQERLAAELARGTGRPLSVAALPCELAADRYRRIGEVLAGCYRPAPAPIDPLTARLDRVLAHPWWGLPLFGLMMAVVFWSTFSLGALPAAWVEEALAWATEAVEARLADSLLRDLLVDGVLAGVGGVLVFLPNIAILFFWLALLEDSGYLARAAFLMDYFMQKMGLHGRAFVPLLMGFGCNVPAILATRIIEHPWQRRLAMLLMPLVGCSARLPVLVLLCGTFFPDRPGTMLFLIYLINLLVLFAIGRAAASLGGPRSTGLFLLEMPPYRLPTWRTMRGFLWEKIWHFIEKAGTVILLGSILIWVLSAFPREVPLSRAYDAEIARLQATPSDDLGEAVARLVRARDQERLAGRWMSRLGRALHPLVAPLGFGWREAVSLIPGFLAKEGIVSTLAVLYGPVDDDLGAAMRQEGMTPLGAFAFMLFTLLYVPCLSTLGVLWRESGSWGFTALALVFPAMLAWIVGFIVYQGGLALQAWAARPGGYDLALVVLLALGSAVLLVRRAWCEVRGGGCAGCPSRATCARSRVEAGGSCEKA</sequence>
<feature type="region of interest" description="Disordered" evidence="16">
    <location>
        <begin position="182"/>
        <end position="308"/>
    </location>
</feature>
<dbReference type="Pfam" id="PF02421">
    <property type="entry name" value="FeoB_N"/>
    <property type="match status" value="1"/>
</dbReference>
<evidence type="ECO:0000259" key="17">
    <source>
        <dbReference type="PROSITE" id="PS51711"/>
    </source>
</evidence>
<dbReference type="PROSITE" id="PS51711">
    <property type="entry name" value="G_FEOB"/>
    <property type="match status" value="1"/>
</dbReference>
<dbReference type="InterPro" id="IPR030389">
    <property type="entry name" value="G_FEOB_dom"/>
</dbReference>
<evidence type="ECO:0000256" key="14">
    <source>
        <dbReference type="PIRSR" id="PIRSR603373-2"/>
    </source>
</evidence>
<evidence type="ECO:0000256" key="11">
    <source>
        <dbReference type="ARBA" id="ARBA00023136"/>
    </source>
</evidence>
<comment type="function">
    <text evidence="15">Probable transporter of a GTP-driven Fe(2+) uptake system.</text>
</comment>
<keyword evidence="8 15" id="KW-0408">Iron</keyword>
<dbReference type="InterPro" id="IPR050860">
    <property type="entry name" value="FeoB_GTPase"/>
</dbReference>
<dbReference type="InterPro" id="IPR003373">
    <property type="entry name" value="Fe2_transport_prot-B"/>
</dbReference>
<dbReference type="AlphaFoldDB" id="A0A367ZPF8"/>
<feature type="transmembrane region" description="Helical" evidence="15">
    <location>
        <begin position="555"/>
        <end position="580"/>
    </location>
</feature>
<feature type="transmembrane region" description="Helical" evidence="15">
    <location>
        <begin position="801"/>
        <end position="825"/>
    </location>
</feature>
<keyword evidence="7 15" id="KW-1133">Transmembrane helix</keyword>
<dbReference type="GO" id="GO:0046872">
    <property type="term" value="F:metal ion binding"/>
    <property type="evidence" value="ECO:0007669"/>
    <property type="project" value="UniProtKB-KW"/>
</dbReference>
<comment type="caution">
    <text evidence="18">The sequence shown here is derived from an EMBL/GenBank/DDBJ whole genome shotgun (WGS) entry which is preliminary data.</text>
</comment>
<reference evidence="18 19" key="1">
    <citation type="submission" date="2018-05" db="EMBL/GenBank/DDBJ databases">
        <title>A metagenomic window into the 2 km-deep terrestrial subsurface aquifer revealed taxonomically and functionally diverse microbial community comprising novel uncultured bacterial lineages.</title>
        <authorList>
            <person name="Kadnikov V.V."/>
            <person name="Mardanov A.V."/>
            <person name="Beletsky A.V."/>
            <person name="Banks D."/>
            <person name="Pimenov N.V."/>
            <person name="Frank Y.A."/>
            <person name="Karnachuk O.V."/>
            <person name="Ravin N.V."/>
        </authorList>
    </citation>
    <scope>NUCLEOTIDE SEQUENCE [LARGE SCALE GENOMIC DNA]</scope>
    <source>
        <strain evidence="18">BY5</strain>
    </source>
</reference>
<feature type="binding site" evidence="13">
    <location>
        <begin position="44"/>
        <end position="48"/>
    </location>
    <ligand>
        <name>GTP</name>
        <dbReference type="ChEBI" id="CHEBI:37565"/>
        <label>1</label>
    </ligand>
</feature>
<keyword evidence="3" id="KW-1003">Cell membrane</keyword>
<dbReference type="Proteomes" id="UP000252355">
    <property type="component" value="Unassembled WGS sequence"/>
</dbReference>
<dbReference type="EMBL" id="QOQW01000009">
    <property type="protein sequence ID" value="RCK79920.1"/>
    <property type="molecule type" value="Genomic_DNA"/>
</dbReference>
<feature type="binding site" evidence="14">
    <location>
        <position position="33"/>
    </location>
    <ligand>
        <name>Mg(2+)</name>
        <dbReference type="ChEBI" id="CHEBI:18420"/>
        <label>2</label>
    </ligand>
</feature>
<evidence type="ECO:0000256" key="3">
    <source>
        <dbReference type="ARBA" id="ARBA00022475"/>
    </source>
</evidence>
<dbReference type="NCBIfam" id="TIGR00437">
    <property type="entry name" value="feoB"/>
    <property type="match status" value="1"/>
</dbReference>
<dbReference type="InterPro" id="IPR011640">
    <property type="entry name" value="Fe2_transport_prot_B_C"/>
</dbReference>
<feature type="binding site" evidence="14">
    <location>
        <position position="34"/>
    </location>
    <ligand>
        <name>Mg(2+)</name>
        <dbReference type="ChEBI" id="CHEBI:18420"/>
        <label>2</label>
    </ligand>
</feature>
<evidence type="ECO:0000256" key="9">
    <source>
        <dbReference type="ARBA" id="ARBA00023065"/>
    </source>
</evidence>
<evidence type="ECO:0000256" key="1">
    <source>
        <dbReference type="ARBA" id="ARBA00004651"/>
    </source>
</evidence>
<evidence type="ECO:0000256" key="15">
    <source>
        <dbReference type="RuleBase" id="RU362098"/>
    </source>
</evidence>
<feature type="transmembrane region" description="Helical" evidence="15">
    <location>
        <begin position="837"/>
        <end position="856"/>
    </location>
</feature>
<feature type="binding site" evidence="14">
    <location>
        <position position="30"/>
    </location>
    <ligand>
        <name>Mg(2+)</name>
        <dbReference type="ChEBI" id="CHEBI:18420"/>
        <label>2</label>
    </ligand>
</feature>
<feature type="binding site" evidence="13">
    <location>
        <begin position="125"/>
        <end position="128"/>
    </location>
    <ligand>
        <name>GTP</name>
        <dbReference type="ChEBI" id="CHEBI:37565"/>
        <label>1</label>
    </ligand>
</feature>